<protein>
    <submittedName>
        <fullName evidence="7">Uncharacterized protein</fullName>
    </submittedName>
</protein>
<feature type="transmembrane region" description="Helical" evidence="6">
    <location>
        <begin position="379"/>
        <end position="397"/>
    </location>
</feature>
<dbReference type="Proteomes" id="UP000292702">
    <property type="component" value="Unassembled WGS sequence"/>
</dbReference>
<evidence type="ECO:0000256" key="4">
    <source>
        <dbReference type="ARBA" id="ARBA00023136"/>
    </source>
</evidence>
<gene>
    <name evidence="7" type="ORF">EIP91_002387</name>
</gene>
<reference evidence="7 8" key="1">
    <citation type="submission" date="2018-11" db="EMBL/GenBank/DDBJ databases">
        <title>Genome assembly of Steccherinum ochraceum LE-BIN_3174, the white-rot fungus of the Steccherinaceae family (The Residual Polyporoid clade, Polyporales, Basidiomycota).</title>
        <authorList>
            <person name="Fedorova T.V."/>
            <person name="Glazunova O.A."/>
            <person name="Landesman E.O."/>
            <person name="Moiseenko K.V."/>
            <person name="Psurtseva N.V."/>
            <person name="Savinova O.S."/>
            <person name="Shakhova N.V."/>
            <person name="Tyazhelova T.V."/>
            <person name="Vasina D.V."/>
        </authorList>
    </citation>
    <scope>NUCLEOTIDE SEQUENCE [LARGE SCALE GENOMIC DNA]</scope>
    <source>
        <strain evidence="7 8">LE-BIN_3174</strain>
    </source>
</reference>
<dbReference type="AlphaFoldDB" id="A0A4R0RS50"/>
<feature type="transmembrane region" description="Helical" evidence="6">
    <location>
        <begin position="287"/>
        <end position="310"/>
    </location>
</feature>
<dbReference type="PANTHER" id="PTHR11706">
    <property type="entry name" value="SOLUTE CARRIER PROTEIN FAMILY 11 MEMBER"/>
    <property type="match status" value="1"/>
</dbReference>
<evidence type="ECO:0000256" key="1">
    <source>
        <dbReference type="ARBA" id="ARBA00004141"/>
    </source>
</evidence>
<evidence type="ECO:0000313" key="7">
    <source>
        <dbReference type="EMBL" id="TCD70666.1"/>
    </source>
</evidence>
<feature type="compositionally biased region" description="Basic and acidic residues" evidence="5">
    <location>
        <begin position="497"/>
        <end position="512"/>
    </location>
</feature>
<comment type="caution">
    <text evidence="7">The sequence shown here is derived from an EMBL/GenBank/DDBJ whole genome shotgun (WGS) entry which is preliminary data.</text>
</comment>
<dbReference type="InterPro" id="IPR001046">
    <property type="entry name" value="NRAMP_fam"/>
</dbReference>
<feature type="compositionally biased region" description="Low complexity" evidence="5">
    <location>
        <begin position="515"/>
        <end position="527"/>
    </location>
</feature>
<feature type="transmembrane region" description="Helical" evidence="6">
    <location>
        <begin position="70"/>
        <end position="89"/>
    </location>
</feature>
<keyword evidence="2 6" id="KW-0812">Transmembrane</keyword>
<dbReference type="GO" id="GO:0005886">
    <property type="term" value="C:plasma membrane"/>
    <property type="evidence" value="ECO:0007669"/>
    <property type="project" value="TreeGrafter"/>
</dbReference>
<proteinExistence type="predicted"/>
<evidence type="ECO:0000256" key="5">
    <source>
        <dbReference type="SAM" id="MobiDB-lite"/>
    </source>
</evidence>
<evidence type="ECO:0000313" key="8">
    <source>
        <dbReference type="Proteomes" id="UP000292702"/>
    </source>
</evidence>
<feature type="transmembrane region" description="Helical" evidence="6">
    <location>
        <begin position="109"/>
        <end position="129"/>
    </location>
</feature>
<name>A0A4R0RS50_9APHY</name>
<dbReference type="GO" id="GO:0034755">
    <property type="term" value="P:iron ion transmembrane transport"/>
    <property type="evidence" value="ECO:0007669"/>
    <property type="project" value="TreeGrafter"/>
</dbReference>
<dbReference type="GO" id="GO:0030026">
    <property type="term" value="P:intracellular manganese ion homeostasis"/>
    <property type="evidence" value="ECO:0007669"/>
    <property type="project" value="TreeGrafter"/>
</dbReference>
<feature type="transmembrane region" description="Helical" evidence="6">
    <location>
        <begin position="336"/>
        <end position="359"/>
    </location>
</feature>
<sequence>MPPSLAGQDTLQTLGEETNEAFLQVGPDEPSRTSRIWRWSKATVHHLRHHVGVGIICSVAYFDPPKHRRLIRYTVLYPLYALCEIAIISTDLAELLGSAIGLCLIFPTLPLWAGVLITASDVLVFLLLGDPSSGQRRSVKIFEFTVIALVFAVFACFVVLLVRVKPHWPAVFLGYIPSETLFETRPNALYTAVGILGATVMPHALFLGSFLATRNRLAEPLASLPEPASALASTSFARKVTSSFKSLFEVSRLERKAAARDYRDKYGRENNNLDFIQAHLRNGLVDVVFSLLAIAVPINSAILVIAATVFHRKMDSSSSAGLFDAYDLIKDHVGKAAAFVFALALLCSGQTASITATLAGQVVSEGFIEWRISPFLRRILTRILGLIPSMAVAIAVGRSGLDTLLVASQVVLSIVLPFVVFPLIYLTSSKSIMRVRKPIDSDPATPMESPTISSQAATSVVITEIPVDGEPGSVLDGLPPHIRVDEKSIVCITEEKREKGPQVEDHHDEHDAALSPSSSSTMEVPSSSEDGVEYIDYSNGWITIGVVSLIFLVVLAANVYVIVALALGQT</sequence>
<dbReference type="GO" id="GO:0005384">
    <property type="term" value="F:manganese ion transmembrane transporter activity"/>
    <property type="evidence" value="ECO:0007669"/>
    <property type="project" value="TreeGrafter"/>
</dbReference>
<organism evidence="7 8">
    <name type="scientific">Steccherinum ochraceum</name>
    <dbReference type="NCBI Taxonomy" id="92696"/>
    <lineage>
        <taxon>Eukaryota</taxon>
        <taxon>Fungi</taxon>
        <taxon>Dikarya</taxon>
        <taxon>Basidiomycota</taxon>
        <taxon>Agaricomycotina</taxon>
        <taxon>Agaricomycetes</taxon>
        <taxon>Polyporales</taxon>
        <taxon>Steccherinaceae</taxon>
        <taxon>Steccherinum</taxon>
    </lineage>
</organism>
<keyword evidence="3 6" id="KW-1133">Transmembrane helix</keyword>
<keyword evidence="4 6" id="KW-0472">Membrane</keyword>
<feature type="region of interest" description="Disordered" evidence="5">
    <location>
        <begin position="497"/>
        <end position="527"/>
    </location>
</feature>
<keyword evidence="8" id="KW-1185">Reference proteome</keyword>
<feature type="transmembrane region" description="Helical" evidence="6">
    <location>
        <begin position="541"/>
        <end position="567"/>
    </location>
</feature>
<evidence type="ECO:0000256" key="3">
    <source>
        <dbReference type="ARBA" id="ARBA00022989"/>
    </source>
</evidence>
<feature type="transmembrane region" description="Helical" evidence="6">
    <location>
        <begin position="141"/>
        <end position="162"/>
    </location>
</feature>
<evidence type="ECO:0000256" key="6">
    <source>
        <dbReference type="SAM" id="Phobius"/>
    </source>
</evidence>
<feature type="transmembrane region" description="Helical" evidence="6">
    <location>
        <begin position="403"/>
        <end position="426"/>
    </location>
</feature>
<evidence type="ECO:0000256" key="2">
    <source>
        <dbReference type="ARBA" id="ARBA00022692"/>
    </source>
</evidence>
<comment type="subcellular location">
    <subcellularLocation>
        <location evidence="1">Membrane</location>
        <topology evidence="1">Multi-pass membrane protein</topology>
    </subcellularLocation>
</comment>
<accession>A0A4R0RS50</accession>
<dbReference type="NCBIfam" id="NF037982">
    <property type="entry name" value="Nramp_1"/>
    <property type="match status" value="1"/>
</dbReference>
<dbReference type="PRINTS" id="PR00447">
    <property type="entry name" value="NATRESASSCMP"/>
</dbReference>
<dbReference type="GO" id="GO:0015086">
    <property type="term" value="F:cadmium ion transmembrane transporter activity"/>
    <property type="evidence" value="ECO:0007669"/>
    <property type="project" value="TreeGrafter"/>
</dbReference>
<dbReference type="PANTHER" id="PTHR11706:SF101">
    <property type="entry name" value="MANGANESE TRANSPORTER SMF1"/>
    <property type="match status" value="1"/>
</dbReference>
<feature type="transmembrane region" description="Helical" evidence="6">
    <location>
        <begin position="188"/>
        <end position="212"/>
    </location>
</feature>
<dbReference type="OrthoDB" id="409173at2759"/>
<dbReference type="EMBL" id="RWJN01000017">
    <property type="protein sequence ID" value="TCD70666.1"/>
    <property type="molecule type" value="Genomic_DNA"/>
</dbReference>
<dbReference type="STRING" id="92696.A0A4R0RS50"/>
<dbReference type="Pfam" id="PF01566">
    <property type="entry name" value="Nramp"/>
    <property type="match status" value="2"/>
</dbReference>